<accession>A0A537KE35</accession>
<dbReference type="PANTHER" id="PTHR11373">
    <property type="entry name" value="DEOXYNUCLEOSIDE TRIPHOSPHATE TRIPHOSPHOHYDROLASE"/>
    <property type="match status" value="1"/>
</dbReference>
<dbReference type="InterPro" id="IPR006261">
    <property type="entry name" value="dGTPase"/>
</dbReference>
<dbReference type="NCBIfam" id="NF002327">
    <property type="entry name" value="PRK01286.1-2"/>
    <property type="match status" value="1"/>
</dbReference>
<dbReference type="PANTHER" id="PTHR11373:SF43">
    <property type="entry name" value="DEOXYGUANOSINETRIPHOSPHATE TRIPHOSPHOHYDROLASE-LIKE PROTEIN"/>
    <property type="match status" value="1"/>
</dbReference>
<dbReference type="InterPro" id="IPR006674">
    <property type="entry name" value="HD_domain"/>
</dbReference>
<evidence type="ECO:0000256" key="3">
    <source>
        <dbReference type="SAM" id="MobiDB-lite"/>
    </source>
</evidence>
<dbReference type="GO" id="GO:0006203">
    <property type="term" value="P:dGTP catabolic process"/>
    <property type="evidence" value="ECO:0007669"/>
    <property type="project" value="TreeGrafter"/>
</dbReference>
<sequence>MIPRERTEAWEEQLLSAHATRSARSRGRARPEPPDELRTAFQRDRDRIIHSKAFRRLMHKTQVFLAPEGDHYRTRLTHTLEVAQIARTIARAVRLNEDLTEAIVLGHDLGHPPFGHAGEEALNRAMARHGGFRHDVQSLRVVEVLERRRTREGTSQEGLNLTWEVRNGIGGHSKGPSDIEIFPDLEAMQPASGPETVEGQLARVADRIAYVHHDTDDAIRAGLIREEDVPEAVRAVLGQTRGQWIDTTVRDLVARSADAGRIQMTEEVRTALNRLKDFLFEVVYQGSAAKAEVAKSQRLLLELFEYFVDHPSEISEDSRRLLDEGRVSVERAVCDFLAGMTDRFAIRMQERLFVPRTWASY</sequence>
<dbReference type="InterPro" id="IPR023023">
    <property type="entry name" value="dNTPase_2"/>
</dbReference>
<dbReference type="InterPro" id="IPR050135">
    <property type="entry name" value="dGTPase-like"/>
</dbReference>
<evidence type="ECO:0000313" key="6">
    <source>
        <dbReference type="Proteomes" id="UP000318509"/>
    </source>
</evidence>
<comment type="similarity">
    <text evidence="2">Belongs to the dGTPase family. Type 2 subfamily.</text>
</comment>
<evidence type="ECO:0000259" key="4">
    <source>
        <dbReference type="PROSITE" id="PS51831"/>
    </source>
</evidence>
<dbReference type="NCBIfam" id="TIGR01353">
    <property type="entry name" value="dGTP_triPase"/>
    <property type="match status" value="1"/>
</dbReference>
<feature type="domain" description="HD" evidence="4">
    <location>
        <begin position="75"/>
        <end position="211"/>
    </location>
</feature>
<protein>
    <recommendedName>
        <fullName evidence="2">Deoxyguanosinetriphosphate triphosphohydrolase-like protein</fullName>
    </recommendedName>
</protein>
<dbReference type="PROSITE" id="PS51831">
    <property type="entry name" value="HD"/>
    <property type="match status" value="1"/>
</dbReference>
<dbReference type="InterPro" id="IPR026875">
    <property type="entry name" value="PHydrolase_assoc_dom"/>
</dbReference>
<dbReference type="SMART" id="SM00471">
    <property type="entry name" value="HDc"/>
    <property type="match status" value="1"/>
</dbReference>
<keyword evidence="1 2" id="KW-0378">Hydrolase</keyword>
<dbReference type="GO" id="GO:0008832">
    <property type="term" value="F:dGTPase activity"/>
    <property type="evidence" value="ECO:0007669"/>
    <property type="project" value="TreeGrafter"/>
</dbReference>
<dbReference type="CDD" id="cd00077">
    <property type="entry name" value="HDc"/>
    <property type="match status" value="1"/>
</dbReference>
<organism evidence="5 6">
    <name type="scientific">Candidatus Segetimicrobium genomatis</name>
    <dbReference type="NCBI Taxonomy" id="2569760"/>
    <lineage>
        <taxon>Bacteria</taxon>
        <taxon>Bacillati</taxon>
        <taxon>Candidatus Sysuimicrobiota</taxon>
        <taxon>Candidatus Sysuimicrobiia</taxon>
        <taxon>Candidatus Sysuimicrobiales</taxon>
        <taxon>Candidatus Segetimicrobiaceae</taxon>
        <taxon>Candidatus Segetimicrobium</taxon>
    </lineage>
</organism>
<dbReference type="SUPFAM" id="SSF109604">
    <property type="entry name" value="HD-domain/PDEase-like"/>
    <property type="match status" value="1"/>
</dbReference>
<dbReference type="EMBL" id="VBAK01000015">
    <property type="protein sequence ID" value="TMI93822.1"/>
    <property type="molecule type" value="Genomic_DNA"/>
</dbReference>
<dbReference type="Pfam" id="PF01966">
    <property type="entry name" value="HD"/>
    <property type="match status" value="1"/>
</dbReference>
<comment type="caution">
    <text evidence="5">The sequence shown here is derived from an EMBL/GenBank/DDBJ whole genome shotgun (WGS) entry which is preliminary data.</text>
</comment>
<dbReference type="Pfam" id="PF13286">
    <property type="entry name" value="HD_assoc"/>
    <property type="match status" value="1"/>
</dbReference>
<reference evidence="5 6" key="1">
    <citation type="journal article" date="2019" name="Nat. Microbiol.">
        <title>Mediterranean grassland soil C-N compound turnover is dependent on rainfall and depth, and is mediated by genomically divergent microorganisms.</title>
        <authorList>
            <person name="Diamond S."/>
            <person name="Andeer P.F."/>
            <person name="Li Z."/>
            <person name="Crits-Christoph A."/>
            <person name="Burstein D."/>
            <person name="Anantharaman K."/>
            <person name="Lane K.R."/>
            <person name="Thomas B.C."/>
            <person name="Pan C."/>
            <person name="Northen T.R."/>
            <person name="Banfield J.F."/>
        </authorList>
    </citation>
    <scope>NUCLEOTIDE SEQUENCE [LARGE SCALE GENOMIC DNA]</scope>
    <source>
        <strain evidence="5">NP_3</strain>
    </source>
</reference>
<dbReference type="HAMAP" id="MF_01212">
    <property type="entry name" value="dGTPase_type2"/>
    <property type="match status" value="1"/>
</dbReference>
<feature type="compositionally biased region" description="Basic and acidic residues" evidence="3">
    <location>
        <begin position="29"/>
        <end position="38"/>
    </location>
</feature>
<feature type="region of interest" description="Disordered" evidence="3">
    <location>
        <begin position="1"/>
        <end position="38"/>
    </location>
</feature>
<evidence type="ECO:0000256" key="2">
    <source>
        <dbReference type="HAMAP-Rule" id="MF_01212"/>
    </source>
</evidence>
<dbReference type="Gene3D" id="1.10.3210.10">
    <property type="entry name" value="Hypothetical protein af1432"/>
    <property type="match status" value="1"/>
</dbReference>
<dbReference type="Proteomes" id="UP000318509">
    <property type="component" value="Unassembled WGS sequence"/>
</dbReference>
<dbReference type="InterPro" id="IPR003607">
    <property type="entry name" value="HD/PDEase_dom"/>
</dbReference>
<gene>
    <name evidence="5" type="ORF">E6H00_00620</name>
</gene>
<evidence type="ECO:0000256" key="1">
    <source>
        <dbReference type="ARBA" id="ARBA00022801"/>
    </source>
</evidence>
<proteinExistence type="inferred from homology"/>
<dbReference type="AlphaFoldDB" id="A0A537KE35"/>
<name>A0A537KE35_9BACT</name>
<evidence type="ECO:0000313" key="5">
    <source>
        <dbReference type="EMBL" id="TMI93822.1"/>
    </source>
</evidence>